<dbReference type="GeneID" id="63785104"/>
<evidence type="ECO:0000256" key="1">
    <source>
        <dbReference type="SAM" id="MobiDB-lite"/>
    </source>
</evidence>
<dbReference type="AlphaFoldDB" id="A0A1Y2FT50"/>
<accession>A0A1Y2FT50</accession>
<gene>
    <name evidence="2" type="ORF">BCR37DRAFT_376007</name>
</gene>
<evidence type="ECO:0000313" key="3">
    <source>
        <dbReference type="Proteomes" id="UP000193685"/>
    </source>
</evidence>
<feature type="compositionally biased region" description="Polar residues" evidence="1">
    <location>
        <begin position="28"/>
        <end position="46"/>
    </location>
</feature>
<evidence type="ECO:0000313" key="2">
    <source>
        <dbReference type="EMBL" id="ORY86767.1"/>
    </source>
</evidence>
<comment type="caution">
    <text evidence="2">The sequence shown here is derived from an EMBL/GenBank/DDBJ whole genome shotgun (WGS) entry which is preliminary data.</text>
</comment>
<sequence>MQAALISCVTPTIATGNWTWARAREAISRSTQPRSQISRGTTGSPIQQSQVQALGTLPFRGDPRRRLRYRCPSSLRSGASLHGCSCVSSFSEKSSGSRFTLVKGQVRLHSGTPLREHYIIQLHLAVETKLQAYVRPKSCKNHFWNRQADCVVFAVNHGGRAHVVSRQQWPVEFAQYNRVKGQQP</sequence>
<name>A0A1Y2FT50_PROLT</name>
<feature type="region of interest" description="Disordered" evidence="1">
    <location>
        <begin position="27"/>
        <end position="46"/>
    </location>
</feature>
<dbReference type="EMBL" id="MCFI01000002">
    <property type="protein sequence ID" value="ORY86767.1"/>
    <property type="molecule type" value="Genomic_DNA"/>
</dbReference>
<dbReference type="RefSeq" id="XP_040727623.1">
    <property type="nucleotide sequence ID" value="XM_040868505.1"/>
</dbReference>
<proteinExistence type="predicted"/>
<keyword evidence="3" id="KW-1185">Reference proteome</keyword>
<reference evidence="2 3" key="1">
    <citation type="submission" date="2016-07" db="EMBL/GenBank/DDBJ databases">
        <title>Pervasive Adenine N6-methylation of Active Genes in Fungi.</title>
        <authorList>
            <consortium name="DOE Joint Genome Institute"/>
            <person name="Mondo S.J."/>
            <person name="Dannebaum R.O."/>
            <person name="Kuo R.C."/>
            <person name="Labutti K."/>
            <person name="Haridas S."/>
            <person name="Kuo A."/>
            <person name="Salamov A."/>
            <person name="Ahrendt S.R."/>
            <person name="Lipzen A."/>
            <person name="Sullivan W."/>
            <person name="Andreopoulos W.B."/>
            <person name="Clum A."/>
            <person name="Lindquist E."/>
            <person name="Daum C."/>
            <person name="Ramamoorthy G.K."/>
            <person name="Gryganskyi A."/>
            <person name="Culley D."/>
            <person name="Magnuson J.K."/>
            <person name="James T.Y."/>
            <person name="O'Malley M.A."/>
            <person name="Stajich J.E."/>
            <person name="Spatafora J.W."/>
            <person name="Visel A."/>
            <person name="Grigoriev I.V."/>
        </authorList>
    </citation>
    <scope>NUCLEOTIDE SEQUENCE [LARGE SCALE GENOMIC DNA]</scope>
    <source>
        <strain evidence="2 3">12-1054</strain>
    </source>
</reference>
<organism evidence="2 3">
    <name type="scientific">Protomyces lactucae-debilis</name>
    <dbReference type="NCBI Taxonomy" id="2754530"/>
    <lineage>
        <taxon>Eukaryota</taxon>
        <taxon>Fungi</taxon>
        <taxon>Dikarya</taxon>
        <taxon>Ascomycota</taxon>
        <taxon>Taphrinomycotina</taxon>
        <taxon>Taphrinomycetes</taxon>
        <taxon>Taphrinales</taxon>
        <taxon>Protomycetaceae</taxon>
        <taxon>Protomyces</taxon>
    </lineage>
</organism>
<dbReference type="Proteomes" id="UP000193685">
    <property type="component" value="Unassembled WGS sequence"/>
</dbReference>
<protein>
    <submittedName>
        <fullName evidence="2">Uncharacterized protein</fullName>
    </submittedName>
</protein>